<comment type="caution">
    <text evidence="2">The sequence shown here is derived from an EMBL/GenBank/DDBJ whole genome shotgun (WGS) entry which is preliminary data.</text>
</comment>
<dbReference type="Gene3D" id="3.40.390.10">
    <property type="entry name" value="Collagenase (Catalytic Domain)"/>
    <property type="match status" value="1"/>
</dbReference>
<reference evidence="2 3" key="1">
    <citation type="submission" date="2018-08" db="EMBL/GenBank/DDBJ databases">
        <title>Muricauda nanhaiensis sp. nov., isolated from seawater of the South China Sea.</title>
        <authorList>
            <person name="Dang Y."/>
        </authorList>
    </citation>
    <scope>NUCLEOTIDE SEQUENCE [LARGE SCALE GENOMIC DNA]</scope>
    <source>
        <strain evidence="2 3">SM1704</strain>
    </source>
</reference>
<feature type="transmembrane region" description="Helical" evidence="1">
    <location>
        <begin position="80"/>
        <end position="105"/>
    </location>
</feature>
<keyword evidence="1" id="KW-1133">Transmembrane helix</keyword>
<gene>
    <name evidence="2" type="ORF">DX873_08300</name>
</gene>
<feature type="transmembrane region" description="Helical" evidence="1">
    <location>
        <begin position="125"/>
        <end position="142"/>
    </location>
</feature>
<feature type="transmembrane region" description="Helical" evidence="1">
    <location>
        <begin position="50"/>
        <end position="73"/>
    </location>
</feature>
<keyword evidence="1" id="KW-0812">Transmembrane</keyword>
<dbReference type="SUPFAM" id="SSF55486">
    <property type="entry name" value="Metalloproteases ('zincins'), catalytic domain"/>
    <property type="match status" value="1"/>
</dbReference>
<dbReference type="RefSeq" id="WP_116183994.1">
    <property type="nucleotide sequence ID" value="NZ_QTJX01000002.1"/>
</dbReference>
<protein>
    <submittedName>
        <fullName evidence="2">Uncharacterized protein</fullName>
    </submittedName>
</protein>
<dbReference type="GO" id="GO:0008237">
    <property type="term" value="F:metallopeptidase activity"/>
    <property type="evidence" value="ECO:0007669"/>
    <property type="project" value="InterPro"/>
</dbReference>
<dbReference type="AlphaFoldDB" id="A0A371JPD6"/>
<keyword evidence="3" id="KW-1185">Reference proteome</keyword>
<evidence type="ECO:0000313" key="3">
    <source>
        <dbReference type="Proteomes" id="UP000261828"/>
    </source>
</evidence>
<name>A0A371JPD6_9FLAO</name>
<dbReference type="Proteomes" id="UP000261828">
    <property type="component" value="Unassembled WGS sequence"/>
</dbReference>
<evidence type="ECO:0000313" key="2">
    <source>
        <dbReference type="EMBL" id="RDY59379.1"/>
    </source>
</evidence>
<accession>A0A371JPD6</accession>
<dbReference type="EMBL" id="QTJX01000002">
    <property type="protein sequence ID" value="RDY59379.1"/>
    <property type="molecule type" value="Genomic_DNA"/>
</dbReference>
<evidence type="ECO:0000256" key="1">
    <source>
        <dbReference type="SAM" id="Phobius"/>
    </source>
</evidence>
<keyword evidence="1" id="KW-0472">Membrane</keyword>
<dbReference type="InterPro" id="IPR024079">
    <property type="entry name" value="MetalloPept_cat_dom_sf"/>
</dbReference>
<proteinExistence type="predicted"/>
<dbReference type="OrthoDB" id="1426195at2"/>
<sequence>MSRECVEWGEETRRECAEYRDEGYEECSEWGEKCKWYKPWNCVVELFCKGWYWVSNIVCVAWTYITTAVCLAWEVIVTVVTYVVLVIELIIGTVISFVGFVLEVIFSIPFLGRLIREILSIVQEIIYRFIGLLDALGYLVGIRPEKKLRLCVIILSDEGGPVADEAMVLEEVQAAADIFREQANVRVIPCSLFNAKNPFQDDVAADDGYIHINTTISRDELLDLQCGAGAWGEDLGFKGTDLNMMMSRLCFCGNARRLLGYGSPVTVFVVRSIDGSSSTGCSLGPLADYVTVVGTETTDKTTIAHEVGHACGLWHVGTLRNLMYEFDSNDRREMSTFQEMNFRNSRHVTYF</sequence>
<organism evidence="2 3">
    <name type="scientific">Flagellimonas nanhaiensis</name>
    <dbReference type="NCBI Taxonomy" id="2292706"/>
    <lineage>
        <taxon>Bacteria</taxon>
        <taxon>Pseudomonadati</taxon>
        <taxon>Bacteroidota</taxon>
        <taxon>Flavobacteriia</taxon>
        <taxon>Flavobacteriales</taxon>
        <taxon>Flavobacteriaceae</taxon>
        <taxon>Flagellimonas</taxon>
    </lineage>
</organism>